<sequence length="146" mass="16161">MLFRQLTLLAGLLDLKTSPIAQRRGGTAAVHREREDLNRGGGPGSGKGTQCEKLVEKYGFTHLSTGKLLRNELSSESERSKLIRNIMERGELVPSGLILELLKEAMVANLRNTKGFLIDGYPQEVKQGEEFGRRVSVVMGIIPEKK</sequence>
<keyword evidence="1 4" id="KW-0808">Transferase</keyword>
<accession>A0AB34HMN1</accession>
<evidence type="ECO:0000256" key="4">
    <source>
        <dbReference type="RuleBase" id="RU003330"/>
    </source>
</evidence>
<dbReference type="InterPro" id="IPR000850">
    <property type="entry name" value="Adenylat/UMP-CMP_kin"/>
</dbReference>
<keyword evidence="6" id="KW-0732">Signal</keyword>
<dbReference type="Gene3D" id="3.40.50.300">
    <property type="entry name" value="P-loop containing nucleotide triphosphate hydrolases"/>
    <property type="match status" value="1"/>
</dbReference>
<dbReference type="InterPro" id="IPR027417">
    <property type="entry name" value="P-loop_NTPase"/>
</dbReference>
<dbReference type="AlphaFoldDB" id="A0AB34HMN1"/>
<keyword evidence="8" id="KW-1185">Reference proteome</keyword>
<feature type="signal peptide" evidence="6">
    <location>
        <begin position="1"/>
        <end position="17"/>
    </location>
</feature>
<evidence type="ECO:0000256" key="3">
    <source>
        <dbReference type="ARBA" id="ARBA00022777"/>
    </source>
</evidence>
<dbReference type="PRINTS" id="PR00094">
    <property type="entry name" value="ADENYLTKNASE"/>
</dbReference>
<dbReference type="GO" id="GO:0019205">
    <property type="term" value="F:nucleobase-containing compound kinase activity"/>
    <property type="evidence" value="ECO:0007669"/>
    <property type="project" value="InterPro"/>
</dbReference>
<evidence type="ECO:0008006" key="9">
    <source>
        <dbReference type="Google" id="ProtNLM"/>
    </source>
</evidence>
<organism evidence="7 8">
    <name type="scientific">Eschrichtius robustus</name>
    <name type="common">California gray whale</name>
    <name type="synonym">Eschrichtius gibbosus</name>
    <dbReference type="NCBI Taxonomy" id="9764"/>
    <lineage>
        <taxon>Eukaryota</taxon>
        <taxon>Metazoa</taxon>
        <taxon>Chordata</taxon>
        <taxon>Craniata</taxon>
        <taxon>Vertebrata</taxon>
        <taxon>Euteleostomi</taxon>
        <taxon>Mammalia</taxon>
        <taxon>Eutheria</taxon>
        <taxon>Laurasiatheria</taxon>
        <taxon>Artiodactyla</taxon>
        <taxon>Whippomorpha</taxon>
        <taxon>Cetacea</taxon>
        <taxon>Mysticeti</taxon>
        <taxon>Eschrichtiidae</taxon>
        <taxon>Eschrichtius</taxon>
    </lineage>
</organism>
<dbReference type="GO" id="GO:0006139">
    <property type="term" value="P:nucleobase-containing compound metabolic process"/>
    <property type="evidence" value="ECO:0007669"/>
    <property type="project" value="InterPro"/>
</dbReference>
<comment type="similarity">
    <text evidence="4">Belongs to the adenylate kinase family.</text>
</comment>
<proteinExistence type="inferred from homology"/>
<feature type="region of interest" description="Disordered" evidence="5">
    <location>
        <begin position="23"/>
        <end position="48"/>
    </location>
</feature>
<dbReference type="Proteomes" id="UP001159641">
    <property type="component" value="Unassembled WGS sequence"/>
</dbReference>
<evidence type="ECO:0000256" key="2">
    <source>
        <dbReference type="ARBA" id="ARBA00022741"/>
    </source>
</evidence>
<keyword evidence="2" id="KW-0547">Nucleotide-binding</keyword>
<dbReference type="SUPFAM" id="SSF52540">
    <property type="entry name" value="P-loop containing nucleoside triphosphate hydrolases"/>
    <property type="match status" value="1"/>
</dbReference>
<evidence type="ECO:0000313" key="8">
    <source>
        <dbReference type="Proteomes" id="UP001159641"/>
    </source>
</evidence>
<keyword evidence="3 4" id="KW-0418">Kinase</keyword>
<gene>
    <name evidence="7" type="ORF">J1605_019297</name>
</gene>
<protein>
    <recommendedName>
        <fullName evidence="9">Nucleoside-diphosphate kinase</fullName>
    </recommendedName>
</protein>
<dbReference type="PANTHER" id="PTHR23359">
    <property type="entry name" value="NUCLEOTIDE KINASE"/>
    <property type="match status" value="1"/>
</dbReference>
<evidence type="ECO:0000256" key="6">
    <source>
        <dbReference type="SAM" id="SignalP"/>
    </source>
</evidence>
<evidence type="ECO:0000256" key="5">
    <source>
        <dbReference type="SAM" id="MobiDB-lite"/>
    </source>
</evidence>
<dbReference type="EMBL" id="JAIQCJ010000966">
    <property type="protein sequence ID" value="KAJ8793463.1"/>
    <property type="molecule type" value="Genomic_DNA"/>
</dbReference>
<name>A0AB34HMN1_ESCRO</name>
<evidence type="ECO:0000313" key="7">
    <source>
        <dbReference type="EMBL" id="KAJ8793463.1"/>
    </source>
</evidence>
<dbReference type="CDD" id="cd01428">
    <property type="entry name" value="ADK"/>
    <property type="match status" value="1"/>
</dbReference>
<feature type="chain" id="PRO_5044186526" description="Nucleoside-diphosphate kinase" evidence="6">
    <location>
        <begin position="18"/>
        <end position="146"/>
    </location>
</feature>
<comment type="caution">
    <text evidence="7">The sequence shown here is derived from an EMBL/GenBank/DDBJ whole genome shotgun (WGS) entry which is preliminary data.</text>
</comment>
<reference evidence="7 8" key="1">
    <citation type="submission" date="2022-11" db="EMBL/GenBank/DDBJ databases">
        <title>Whole genome sequence of Eschrichtius robustus ER-17-0199.</title>
        <authorList>
            <person name="Bruniche-Olsen A."/>
            <person name="Black A.N."/>
            <person name="Fields C.J."/>
            <person name="Walden K."/>
            <person name="Dewoody J.A."/>
        </authorList>
    </citation>
    <scope>NUCLEOTIDE SEQUENCE [LARGE SCALE GENOMIC DNA]</scope>
    <source>
        <strain evidence="7">ER-17-0199</strain>
        <tissue evidence="7">Blubber</tissue>
    </source>
</reference>
<dbReference type="GO" id="GO:0005524">
    <property type="term" value="F:ATP binding"/>
    <property type="evidence" value="ECO:0007669"/>
    <property type="project" value="InterPro"/>
</dbReference>
<dbReference type="Pfam" id="PF00406">
    <property type="entry name" value="ADK"/>
    <property type="match status" value="1"/>
</dbReference>
<evidence type="ECO:0000256" key="1">
    <source>
        <dbReference type="ARBA" id="ARBA00022679"/>
    </source>
</evidence>